<comment type="subcellular location">
    <subcellularLocation>
        <location evidence="1">Cytoplasm</location>
    </subcellularLocation>
</comment>
<comment type="caution">
    <text evidence="8">The sequence shown here is derived from an EMBL/GenBank/DDBJ whole genome shotgun (WGS) entry which is preliminary data.</text>
</comment>
<dbReference type="PROSITE" id="PS51093">
    <property type="entry name" value="PTS_EIIA_TYPE_1"/>
    <property type="match status" value="1"/>
</dbReference>
<keyword evidence="2" id="KW-0813">Transport</keyword>
<feature type="domain" description="PTS EIIA type-1" evidence="7">
    <location>
        <begin position="29"/>
        <end position="133"/>
    </location>
</feature>
<dbReference type="Pfam" id="PF00358">
    <property type="entry name" value="PTS_EIIA_1"/>
    <property type="match status" value="1"/>
</dbReference>
<evidence type="ECO:0000256" key="5">
    <source>
        <dbReference type="ARBA" id="ARBA00022683"/>
    </source>
</evidence>
<keyword evidence="4" id="KW-0808">Transferase</keyword>
<dbReference type="PROSITE" id="PS00371">
    <property type="entry name" value="PTS_EIIA_TYPE_1_HIS"/>
    <property type="match status" value="1"/>
</dbReference>
<evidence type="ECO:0000313" key="8">
    <source>
        <dbReference type="EMBL" id="MBS4192258.1"/>
    </source>
</evidence>
<dbReference type="SUPFAM" id="SSF51261">
    <property type="entry name" value="Duplicated hybrid motif"/>
    <property type="match status" value="1"/>
</dbReference>
<name>A0ABS5NYU6_9BACI</name>
<reference evidence="8 9" key="1">
    <citation type="submission" date="2021-05" db="EMBL/GenBank/DDBJ databases">
        <title>Novel Bacillus species.</title>
        <authorList>
            <person name="Liu G."/>
        </authorList>
    </citation>
    <scope>NUCLEOTIDE SEQUENCE [LARGE SCALE GENOMIC DNA]</scope>
    <source>
        <strain evidence="8 9">FJAT-49705</strain>
    </source>
</reference>
<gene>
    <name evidence="8" type="ORF">KHA94_19015</name>
</gene>
<evidence type="ECO:0000259" key="7">
    <source>
        <dbReference type="PROSITE" id="PS51093"/>
    </source>
</evidence>
<dbReference type="InterPro" id="IPR050890">
    <property type="entry name" value="PTS_EIIA_component"/>
</dbReference>
<dbReference type="InterPro" id="IPR001127">
    <property type="entry name" value="PTS_EIIA_1_perm"/>
</dbReference>
<dbReference type="PANTHER" id="PTHR45008:SF1">
    <property type="entry name" value="PTS SYSTEM GLUCOSE-SPECIFIC EIIA COMPONENT"/>
    <property type="match status" value="1"/>
</dbReference>
<sequence>MFSNLFKKRKLQIFAPVNGEVLSLDKVPDPVFSEKMMGDGVAIMPDEGNIHAPIEGTVILMPDTKHAIGIRSKDGTEILIHIGLETVSLKGNGFNTHVTMGDSIAIGQLLIEVDWTYLKEHAESIITPIVITNSSDRVIQFENIKQGFAGETVLMTVSPLSRINGQ</sequence>
<proteinExistence type="predicted"/>
<keyword evidence="5" id="KW-0598">Phosphotransferase system</keyword>
<protein>
    <submittedName>
        <fullName evidence="8">PTS glucose transporter subunit IIA</fullName>
    </submittedName>
</protein>
<evidence type="ECO:0000256" key="6">
    <source>
        <dbReference type="ARBA" id="ARBA00022777"/>
    </source>
</evidence>
<evidence type="ECO:0000256" key="3">
    <source>
        <dbReference type="ARBA" id="ARBA00022597"/>
    </source>
</evidence>
<dbReference type="NCBIfam" id="TIGR00830">
    <property type="entry name" value="PTBA"/>
    <property type="match status" value="1"/>
</dbReference>
<dbReference type="Gene3D" id="2.70.70.10">
    <property type="entry name" value="Glucose Permease (Domain IIA)"/>
    <property type="match status" value="1"/>
</dbReference>
<keyword evidence="9" id="KW-1185">Reference proteome</keyword>
<evidence type="ECO:0000256" key="2">
    <source>
        <dbReference type="ARBA" id="ARBA00022448"/>
    </source>
</evidence>
<evidence type="ECO:0000313" key="9">
    <source>
        <dbReference type="Proteomes" id="UP000681027"/>
    </source>
</evidence>
<dbReference type="Proteomes" id="UP000681027">
    <property type="component" value="Unassembled WGS sequence"/>
</dbReference>
<keyword evidence="3 8" id="KW-0762">Sugar transport</keyword>
<keyword evidence="6" id="KW-0418">Kinase</keyword>
<dbReference type="EMBL" id="JAGYPM010000004">
    <property type="protein sequence ID" value="MBS4192258.1"/>
    <property type="molecule type" value="Genomic_DNA"/>
</dbReference>
<dbReference type="PANTHER" id="PTHR45008">
    <property type="entry name" value="PTS SYSTEM GLUCOSE-SPECIFIC EIIA COMPONENT"/>
    <property type="match status" value="1"/>
</dbReference>
<organism evidence="8 9">
    <name type="scientific">Cytobacillus citreus</name>
    <dbReference type="NCBI Taxonomy" id="2833586"/>
    <lineage>
        <taxon>Bacteria</taxon>
        <taxon>Bacillati</taxon>
        <taxon>Bacillota</taxon>
        <taxon>Bacilli</taxon>
        <taxon>Bacillales</taxon>
        <taxon>Bacillaceae</taxon>
        <taxon>Cytobacillus</taxon>
    </lineage>
</organism>
<evidence type="ECO:0000256" key="1">
    <source>
        <dbReference type="ARBA" id="ARBA00004496"/>
    </source>
</evidence>
<dbReference type="InterPro" id="IPR011055">
    <property type="entry name" value="Dup_hybrid_motif"/>
</dbReference>
<dbReference type="RefSeq" id="WP_213103687.1">
    <property type="nucleotide sequence ID" value="NZ_JAGYPM010000004.1"/>
</dbReference>
<accession>A0ABS5NYU6</accession>
<evidence type="ECO:0000256" key="4">
    <source>
        <dbReference type="ARBA" id="ARBA00022679"/>
    </source>
</evidence>